<evidence type="ECO:0000256" key="2">
    <source>
        <dbReference type="ARBA" id="ARBA00006645"/>
    </source>
</evidence>
<accession>A0A853D2W2</accession>
<evidence type="ECO:0000259" key="8">
    <source>
        <dbReference type="Pfam" id="PF01028"/>
    </source>
</evidence>
<keyword evidence="5" id="KW-0238">DNA-binding</keyword>
<evidence type="ECO:0000256" key="4">
    <source>
        <dbReference type="ARBA" id="ARBA00023029"/>
    </source>
</evidence>
<dbReference type="PROSITE" id="PS52038">
    <property type="entry name" value="TOPO_IB_2"/>
    <property type="match status" value="1"/>
</dbReference>
<sequence length="593" mass="64370">MDDAAFFERATLASAATIDDADAVRQLRTLLSAEEMSAWEAVKSSAFPVAVPVGHDDPRDFYWAKWGAFGLEGTSPHSYEEAIADLAGKVRTWAAAIDATSSGAGEREVAMLARLLSESTDAELFVNLLVRASFDQGPLRFRIAEFVDETGTASQRAIPFFDGESPAEVDVHVRGRTTTYQANVRGGKAIYSPIGFAPSIVDTVRQEDPTVDFDVQFPRPDLRPRTVGAGRWGADRDDPDRALIDRIATTPHPVRRGKLPRPPGLHRVGGGRWIDDDGEPVTDPAVLERLRSLAIPPAWVEVWASADPTSRVQATGVDSRNRTQYRYSDAAVAEAAENKFAHMIDFARHLPRLRAAVAADLGDADHDSATRVAATVVRLLDRGLFRVGNAEYARDNHTHGLTTLARSDVAVAGETLTFDFVGKEHLNLHLQLADPVAAKFVRQLLEVDRPPDSLLFVIEEEGALRHIDSATVNAYIHMLVGAGATAKTFRTWGATAVAAAVAGGAEFEPAATGRRKPDSLAYAAAAHMLGNTPAVARQSYVHPDALSSGRSAAVRAAVERAADQNDTRDVRILFHDEELQQAIWRDLPRHAAR</sequence>
<dbReference type="EC" id="5.6.2.1" evidence="3"/>
<comment type="similarity">
    <text evidence="2">Belongs to the type IB topoisomerase family.</text>
</comment>
<feature type="domain" description="DNA topoisomerase IB N-terminal" evidence="9">
    <location>
        <begin position="272"/>
        <end position="318"/>
    </location>
</feature>
<dbReference type="PRINTS" id="PR00416">
    <property type="entry name" value="EUTPISMRASEI"/>
</dbReference>
<comment type="caution">
    <text evidence="10">The sequence shown here is derived from an EMBL/GenBank/DDBJ whole genome shotgun (WGS) entry which is preliminary data.</text>
</comment>
<organism evidence="10 11">
    <name type="scientific">Leifsonia shinshuensis</name>
    <dbReference type="NCBI Taxonomy" id="150026"/>
    <lineage>
        <taxon>Bacteria</taxon>
        <taxon>Bacillati</taxon>
        <taxon>Actinomycetota</taxon>
        <taxon>Actinomycetes</taxon>
        <taxon>Micrococcales</taxon>
        <taxon>Microbacteriaceae</taxon>
        <taxon>Leifsonia</taxon>
    </lineage>
</organism>
<dbReference type="GO" id="GO:0003677">
    <property type="term" value="F:DNA binding"/>
    <property type="evidence" value="ECO:0007669"/>
    <property type="project" value="UniProtKB-KW"/>
</dbReference>
<dbReference type="Pfam" id="PF01028">
    <property type="entry name" value="Topoisom_I"/>
    <property type="match status" value="1"/>
</dbReference>
<comment type="catalytic activity">
    <reaction evidence="1">
        <text>ATP-independent breakage of single-stranded DNA, followed by passage and rejoining.</text>
        <dbReference type="EC" id="5.6.2.1"/>
    </reaction>
</comment>
<evidence type="ECO:0000259" key="9">
    <source>
        <dbReference type="Pfam" id="PF21338"/>
    </source>
</evidence>
<dbReference type="AlphaFoldDB" id="A0A853D2W2"/>
<dbReference type="InterPro" id="IPR035447">
    <property type="entry name" value="DNA_topo_I_N_sf"/>
</dbReference>
<proteinExistence type="inferred from homology"/>
<dbReference type="InterPro" id="IPR014711">
    <property type="entry name" value="TopoI_cat_a-hlx-sub_euk"/>
</dbReference>
<dbReference type="RefSeq" id="WP_179608680.1">
    <property type="nucleotide sequence ID" value="NZ_BAABEH010000001.1"/>
</dbReference>
<dbReference type="InterPro" id="IPR049331">
    <property type="entry name" value="Top1B_N_bact"/>
</dbReference>
<evidence type="ECO:0000256" key="5">
    <source>
        <dbReference type="ARBA" id="ARBA00023125"/>
    </source>
</evidence>
<dbReference type="Gene3D" id="3.30.66.10">
    <property type="entry name" value="DNA topoisomerase I domain"/>
    <property type="match status" value="1"/>
</dbReference>
<dbReference type="GO" id="GO:0006265">
    <property type="term" value="P:DNA topological change"/>
    <property type="evidence" value="ECO:0007669"/>
    <property type="project" value="InterPro"/>
</dbReference>
<dbReference type="EMBL" id="JACCFL010000001">
    <property type="protein sequence ID" value="NYJ25771.1"/>
    <property type="molecule type" value="Genomic_DNA"/>
</dbReference>
<dbReference type="InterPro" id="IPR011010">
    <property type="entry name" value="DNA_brk_join_enz"/>
</dbReference>
<dbReference type="SUPFAM" id="SSF55869">
    <property type="entry name" value="DNA topoisomerase I domain"/>
    <property type="match status" value="1"/>
</dbReference>
<evidence type="ECO:0000313" key="11">
    <source>
        <dbReference type="Proteomes" id="UP000578352"/>
    </source>
</evidence>
<dbReference type="SUPFAM" id="SSF56349">
    <property type="entry name" value="DNA breaking-rejoining enzymes"/>
    <property type="match status" value="1"/>
</dbReference>
<gene>
    <name evidence="10" type="ORF">HNR13_004058</name>
</gene>
<reference evidence="10 11" key="1">
    <citation type="submission" date="2020-07" db="EMBL/GenBank/DDBJ databases">
        <title>Sequencing the genomes of 1000 actinobacteria strains.</title>
        <authorList>
            <person name="Klenk H.-P."/>
        </authorList>
    </citation>
    <scope>NUCLEOTIDE SEQUENCE [LARGE SCALE GENOMIC DNA]</scope>
    <source>
        <strain evidence="10 11">DSM 15165</strain>
    </source>
</reference>
<feature type="region of interest" description="Disordered" evidence="7">
    <location>
        <begin position="252"/>
        <end position="279"/>
    </location>
</feature>
<evidence type="ECO:0000256" key="7">
    <source>
        <dbReference type="SAM" id="MobiDB-lite"/>
    </source>
</evidence>
<dbReference type="Gene3D" id="3.90.15.10">
    <property type="entry name" value="Topoisomerase I, Chain A, domain 3"/>
    <property type="match status" value="1"/>
</dbReference>
<keyword evidence="6 10" id="KW-0413">Isomerase</keyword>
<dbReference type="Gene3D" id="1.10.132.120">
    <property type="match status" value="1"/>
</dbReference>
<evidence type="ECO:0000256" key="3">
    <source>
        <dbReference type="ARBA" id="ARBA00012891"/>
    </source>
</evidence>
<dbReference type="Pfam" id="PF21338">
    <property type="entry name" value="Top1B_N_bact"/>
    <property type="match status" value="1"/>
</dbReference>
<evidence type="ECO:0000313" key="10">
    <source>
        <dbReference type="EMBL" id="NYJ25771.1"/>
    </source>
</evidence>
<dbReference type="InterPro" id="IPR013500">
    <property type="entry name" value="TopoI_cat_euk"/>
</dbReference>
<protein>
    <recommendedName>
        <fullName evidence="3">DNA topoisomerase</fullName>
        <ecNumber evidence="3">5.6.2.1</ecNumber>
    </recommendedName>
</protein>
<dbReference type="GO" id="GO:0003917">
    <property type="term" value="F:DNA topoisomerase type I (single strand cut, ATP-independent) activity"/>
    <property type="evidence" value="ECO:0007669"/>
    <property type="project" value="UniProtKB-EC"/>
</dbReference>
<evidence type="ECO:0000256" key="1">
    <source>
        <dbReference type="ARBA" id="ARBA00000213"/>
    </source>
</evidence>
<dbReference type="Proteomes" id="UP000578352">
    <property type="component" value="Unassembled WGS sequence"/>
</dbReference>
<feature type="domain" description="DNA topoisomerase I catalytic core eukaryotic-type" evidence="8">
    <location>
        <begin position="335"/>
        <end position="538"/>
    </location>
</feature>
<evidence type="ECO:0000256" key="6">
    <source>
        <dbReference type="ARBA" id="ARBA00023235"/>
    </source>
</evidence>
<keyword evidence="4" id="KW-0799">Topoisomerase</keyword>
<dbReference type="InterPro" id="IPR001631">
    <property type="entry name" value="TopoI"/>
</dbReference>
<name>A0A853D2W2_9MICO</name>